<proteinExistence type="predicted"/>
<dbReference type="OrthoDB" id="7378384at2759"/>
<protein>
    <submittedName>
        <fullName evidence="2">Uncharacterized protein</fullName>
    </submittedName>
</protein>
<evidence type="ECO:0000313" key="2">
    <source>
        <dbReference type="EMBL" id="CAF4942522.1"/>
    </source>
</evidence>
<evidence type="ECO:0000256" key="1">
    <source>
        <dbReference type="SAM" id="MobiDB-lite"/>
    </source>
</evidence>
<evidence type="ECO:0000313" key="3">
    <source>
        <dbReference type="Proteomes" id="UP000663880"/>
    </source>
</evidence>
<reference evidence="2" key="1">
    <citation type="submission" date="2021-02" db="EMBL/GenBank/DDBJ databases">
        <authorList>
            <person name="Steward A R."/>
        </authorList>
    </citation>
    <scope>NUCLEOTIDE SEQUENCE</scope>
</reference>
<dbReference type="AlphaFoldDB" id="A0A821XGH0"/>
<gene>
    <name evidence="2" type="ORF">PMACD_LOCUS14859</name>
</gene>
<feature type="region of interest" description="Disordered" evidence="1">
    <location>
        <begin position="175"/>
        <end position="195"/>
    </location>
</feature>
<dbReference type="EMBL" id="CAJOBZ010000068">
    <property type="protein sequence ID" value="CAF4942522.1"/>
    <property type="molecule type" value="Genomic_DNA"/>
</dbReference>
<organism evidence="2 3">
    <name type="scientific">Pieris macdunnoughi</name>
    <dbReference type="NCBI Taxonomy" id="345717"/>
    <lineage>
        <taxon>Eukaryota</taxon>
        <taxon>Metazoa</taxon>
        <taxon>Ecdysozoa</taxon>
        <taxon>Arthropoda</taxon>
        <taxon>Hexapoda</taxon>
        <taxon>Insecta</taxon>
        <taxon>Pterygota</taxon>
        <taxon>Neoptera</taxon>
        <taxon>Endopterygota</taxon>
        <taxon>Lepidoptera</taxon>
        <taxon>Glossata</taxon>
        <taxon>Ditrysia</taxon>
        <taxon>Papilionoidea</taxon>
        <taxon>Pieridae</taxon>
        <taxon>Pierinae</taxon>
        <taxon>Pieris</taxon>
    </lineage>
</organism>
<keyword evidence="3" id="KW-1185">Reference proteome</keyword>
<accession>A0A821XGH0</accession>
<sequence>MQGPAVCLSNGRGWVEGAVEVDTEHGDFLNLYFIQIKELKTDGHTDCQEPTRLTKDDLLSANVLINTTETIIKDDVRRIGLITYIKKHIHDCAAFEIGYLTYIIQEKYRHMVDRYNVSSYMMTRLYLMEHIMYLGELERNYWEIDHLYGMLHEIERKYKVKDGESEVKDYMETTKEGDQTGPYADYGMSKASSRYPPTRRTKIKKLKRDEQKKFMEKLLNLKGGTTKESTRWWWPLEYGWEIDYWWGGETEP</sequence>
<name>A0A821XGH0_9NEOP</name>
<comment type="caution">
    <text evidence="2">The sequence shown here is derived from an EMBL/GenBank/DDBJ whole genome shotgun (WGS) entry which is preliminary data.</text>
</comment>
<dbReference type="Proteomes" id="UP000663880">
    <property type="component" value="Unassembled WGS sequence"/>
</dbReference>